<dbReference type="eggNOG" id="COG0523">
    <property type="taxonomic scope" value="Bacteria"/>
</dbReference>
<dbReference type="PANTHER" id="PTHR13748:SF62">
    <property type="entry name" value="COBW DOMAIN-CONTAINING PROTEIN"/>
    <property type="match status" value="1"/>
</dbReference>
<sequence length="329" mass="37046">MHTNSSERIPIHVITGFLGSGKTTFIRKILEHDKNSETLVLVNELGEIGLDNLLVEQVCDNTYLLASGCVCCTVLTDVKDTLLKVLADKKAGKIAPFKNIIIETTGLANPASMLNTLSFDTHLKSRFAVHGMTCVIDSTLAMSQHSIHPEWLPQVIASNKWVLSKRDLIGSEEELNVRNFVESVGSTGAWIEPEILVDTSNLFALEYMRTEFFNLPFSTEGFKTHKDTQTGVIVFNDSVDWTLFGLWLNILLKQYGESILRIKGMLYLTGQEKPVFLHGVQHCLYPPEHLEHPLWDDGKSRLLFICRGIEIEKIKKSAQIFMNLIKEKS</sequence>
<dbReference type="InterPro" id="IPR011629">
    <property type="entry name" value="CobW-like_C"/>
</dbReference>
<dbReference type="PANTHER" id="PTHR13748">
    <property type="entry name" value="COBW-RELATED"/>
    <property type="match status" value="1"/>
</dbReference>
<evidence type="ECO:0000256" key="5">
    <source>
        <dbReference type="ARBA" id="ARBA00045658"/>
    </source>
</evidence>
<reference evidence="9 10" key="2">
    <citation type="journal article" date="2012" name="PLoS ONE">
        <title>Genomic characterization of the taylorella genus.</title>
        <authorList>
            <person name="Hebert L."/>
            <person name="Moumen B."/>
            <person name="Pons N."/>
            <person name="Duquesne F."/>
            <person name="Breuil M.F."/>
            <person name="Goux D."/>
            <person name="Batto J.M."/>
            <person name="Laugier C."/>
            <person name="Renault P."/>
            <person name="Petry S."/>
        </authorList>
    </citation>
    <scope>NUCLEOTIDE SEQUENCE [LARGE SCALE GENOMIC DNA]</scope>
    <source>
        <strain evidence="9 10">MCE3</strain>
    </source>
</reference>
<evidence type="ECO:0000256" key="1">
    <source>
        <dbReference type="ARBA" id="ARBA00022741"/>
    </source>
</evidence>
<name>G4QBE7_TAYAM</name>
<keyword evidence="2" id="KW-0378">Hydrolase</keyword>
<evidence type="ECO:0000259" key="8">
    <source>
        <dbReference type="Pfam" id="PF07683"/>
    </source>
</evidence>
<dbReference type="Proteomes" id="UP000009284">
    <property type="component" value="Chromosome"/>
</dbReference>
<keyword evidence="10" id="KW-1185">Reference proteome</keyword>
<reference key="1">
    <citation type="submission" date="2011-09" db="EMBL/GenBank/DDBJ databases">
        <title>Genomic characterization of the Taylorella genus.</title>
        <authorList>
            <person name="Hebert L."/>
            <person name="Moumen B."/>
            <person name="Pons N."/>
            <person name="Duquesne F."/>
            <person name="Breuil M.-F."/>
            <person name="Goux D."/>
            <person name="Batto J.-M."/>
            <person name="Renault P."/>
            <person name="Laugier C."/>
            <person name="Petry S."/>
        </authorList>
    </citation>
    <scope>NUCLEOTIDE SEQUENCE</scope>
    <source>
        <strain>MCE3</strain>
    </source>
</reference>
<dbReference type="SUPFAM" id="SSF52540">
    <property type="entry name" value="P-loop containing nucleoside triphosphate hydrolases"/>
    <property type="match status" value="1"/>
</dbReference>
<gene>
    <name evidence="9" type="ordered locus">TASI_1009</name>
</gene>
<evidence type="ECO:0000256" key="6">
    <source>
        <dbReference type="ARBA" id="ARBA00049117"/>
    </source>
</evidence>
<evidence type="ECO:0000256" key="2">
    <source>
        <dbReference type="ARBA" id="ARBA00022801"/>
    </source>
</evidence>
<dbReference type="InterPro" id="IPR003495">
    <property type="entry name" value="CobW/HypB/UreG_nucleotide-bd"/>
</dbReference>
<evidence type="ECO:0000259" key="7">
    <source>
        <dbReference type="Pfam" id="PF02492"/>
    </source>
</evidence>
<evidence type="ECO:0000313" key="10">
    <source>
        <dbReference type="Proteomes" id="UP000009284"/>
    </source>
</evidence>
<dbReference type="GO" id="GO:0016787">
    <property type="term" value="F:hydrolase activity"/>
    <property type="evidence" value="ECO:0007669"/>
    <property type="project" value="UniProtKB-KW"/>
</dbReference>
<comment type="similarity">
    <text evidence="4">Belongs to the SIMIBI class G3E GTPase family. ZNG1 subfamily.</text>
</comment>
<dbReference type="OrthoDB" id="9808822at2"/>
<dbReference type="Pfam" id="PF02492">
    <property type="entry name" value="cobW"/>
    <property type="match status" value="1"/>
</dbReference>
<dbReference type="InterPro" id="IPR036627">
    <property type="entry name" value="CobW-likC_sf"/>
</dbReference>
<organism evidence="9 10">
    <name type="scientific">Taylorella asinigenitalis (strain MCE3)</name>
    <dbReference type="NCBI Taxonomy" id="1008459"/>
    <lineage>
        <taxon>Bacteria</taxon>
        <taxon>Pseudomonadati</taxon>
        <taxon>Pseudomonadota</taxon>
        <taxon>Betaproteobacteria</taxon>
        <taxon>Burkholderiales</taxon>
        <taxon>Alcaligenaceae</taxon>
        <taxon>Taylorella</taxon>
    </lineage>
</organism>
<feature type="domain" description="CobW C-terminal" evidence="8">
    <location>
        <begin position="231"/>
        <end position="316"/>
    </location>
</feature>
<dbReference type="STRING" id="1008459.TASI_1009"/>
<dbReference type="InterPro" id="IPR027417">
    <property type="entry name" value="P-loop_NTPase"/>
</dbReference>
<dbReference type="Gene3D" id="3.30.1220.10">
    <property type="entry name" value="CobW-like, C-terminal domain"/>
    <property type="match status" value="1"/>
</dbReference>
<feature type="domain" description="CobW/HypB/UreG nucleotide-binding" evidence="7">
    <location>
        <begin position="10"/>
        <end position="177"/>
    </location>
</feature>
<protein>
    <submittedName>
        <fullName evidence="9">Putative metal chaperone</fullName>
    </submittedName>
</protein>
<dbReference type="SUPFAM" id="SSF90002">
    <property type="entry name" value="Hypothetical protein YjiA, C-terminal domain"/>
    <property type="match status" value="1"/>
</dbReference>
<evidence type="ECO:0000256" key="3">
    <source>
        <dbReference type="ARBA" id="ARBA00023186"/>
    </source>
</evidence>
<dbReference type="EMBL" id="CP003059">
    <property type="protein sequence ID" value="AEP36768.1"/>
    <property type="molecule type" value="Genomic_DNA"/>
</dbReference>
<dbReference type="KEGG" id="tas:TASI_1009"/>
<proteinExistence type="inferred from homology"/>
<dbReference type="Pfam" id="PF07683">
    <property type="entry name" value="CobW_C"/>
    <property type="match status" value="1"/>
</dbReference>
<comment type="function">
    <text evidence="5">Zinc chaperone that directly transfers zinc cofactor to target proteins, thereby activating them. Zinc is transferred from the CXCC motif in the GTPase domain to the zinc binding site in target proteins in a process requiring GTP hydrolysis.</text>
</comment>
<dbReference type="Gene3D" id="3.40.50.300">
    <property type="entry name" value="P-loop containing nucleotide triphosphate hydrolases"/>
    <property type="match status" value="1"/>
</dbReference>
<dbReference type="AlphaFoldDB" id="G4QBE7"/>
<dbReference type="GO" id="GO:0000166">
    <property type="term" value="F:nucleotide binding"/>
    <property type="evidence" value="ECO:0007669"/>
    <property type="project" value="UniProtKB-KW"/>
</dbReference>
<keyword evidence="3" id="KW-0143">Chaperone</keyword>
<dbReference type="RefSeq" id="WP_014111663.1">
    <property type="nucleotide sequence ID" value="NC_016043.1"/>
</dbReference>
<evidence type="ECO:0000256" key="4">
    <source>
        <dbReference type="ARBA" id="ARBA00034320"/>
    </source>
</evidence>
<comment type="catalytic activity">
    <reaction evidence="6">
        <text>GTP + H2O = GDP + phosphate + H(+)</text>
        <dbReference type="Rhea" id="RHEA:19669"/>
        <dbReference type="ChEBI" id="CHEBI:15377"/>
        <dbReference type="ChEBI" id="CHEBI:15378"/>
        <dbReference type="ChEBI" id="CHEBI:37565"/>
        <dbReference type="ChEBI" id="CHEBI:43474"/>
        <dbReference type="ChEBI" id="CHEBI:58189"/>
    </reaction>
    <physiologicalReaction direction="left-to-right" evidence="6">
        <dbReference type="Rhea" id="RHEA:19670"/>
    </physiologicalReaction>
</comment>
<dbReference type="HOGENOM" id="CLU_017452_0_2_4"/>
<accession>G4QBE7</accession>
<keyword evidence="1" id="KW-0547">Nucleotide-binding</keyword>
<evidence type="ECO:0000313" key="9">
    <source>
        <dbReference type="EMBL" id="AEP36768.1"/>
    </source>
</evidence>
<dbReference type="InterPro" id="IPR051316">
    <property type="entry name" value="Zinc-reg_GTPase_activator"/>
</dbReference>
<dbReference type="GO" id="GO:0005737">
    <property type="term" value="C:cytoplasm"/>
    <property type="evidence" value="ECO:0007669"/>
    <property type="project" value="TreeGrafter"/>
</dbReference>